<dbReference type="Gene3D" id="1.10.630.10">
    <property type="entry name" value="Cytochrome P450"/>
    <property type="match status" value="1"/>
</dbReference>
<evidence type="ECO:0008006" key="6">
    <source>
        <dbReference type="Google" id="ProtNLM"/>
    </source>
</evidence>
<proteinExistence type="inferred from homology"/>
<keyword evidence="5" id="KW-1185">Reference proteome</keyword>
<dbReference type="Pfam" id="PF00067">
    <property type="entry name" value="p450"/>
    <property type="match status" value="1"/>
</dbReference>
<dbReference type="InterPro" id="IPR036396">
    <property type="entry name" value="Cyt_P450_sf"/>
</dbReference>
<name>A0ABQ8H7E4_9ROSI</name>
<comment type="similarity">
    <text evidence="1">Belongs to the cytochrome P450 family.</text>
</comment>
<keyword evidence="2" id="KW-0479">Metal-binding</keyword>
<dbReference type="EMBL" id="JAFEMO010000013">
    <property type="protein sequence ID" value="KAH7549812.1"/>
    <property type="molecule type" value="Genomic_DNA"/>
</dbReference>
<evidence type="ECO:0000256" key="3">
    <source>
        <dbReference type="ARBA" id="ARBA00023004"/>
    </source>
</evidence>
<comment type="caution">
    <text evidence="4">The sequence shown here is derived from an EMBL/GenBank/DDBJ whole genome shotgun (WGS) entry which is preliminary data.</text>
</comment>
<protein>
    <recommendedName>
        <fullName evidence="6">Cytochrome P450</fullName>
    </recommendedName>
</protein>
<evidence type="ECO:0000256" key="1">
    <source>
        <dbReference type="ARBA" id="ARBA00010617"/>
    </source>
</evidence>
<organism evidence="4 5">
    <name type="scientific">Xanthoceras sorbifolium</name>
    <dbReference type="NCBI Taxonomy" id="99658"/>
    <lineage>
        <taxon>Eukaryota</taxon>
        <taxon>Viridiplantae</taxon>
        <taxon>Streptophyta</taxon>
        <taxon>Embryophyta</taxon>
        <taxon>Tracheophyta</taxon>
        <taxon>Spermatophyta</taxon>
        <taxon>Magnoliopsida</taxon>
        <taxon>eudicotyledons</taxon>
        <taxon>Gunneridae</taxon>
        <taxon>Pentapetalae</taxon>
        <taxon>rosids</taxon>
        <taxon>malvids</taxon>
        <taxon>Sapindales</taxon>
        <taxon>Sapindaceae</taxon>
        <taxon>Xanthoceroideae</taxon>
        <taxon>Xanthoceras</taxon>
    </lineage>
</organism>
<reference evidence="4 5" key="1">
    <citation type="submission" date="2021-02" db="EMBL/GenBank/DDBJ databases">
        <title>Plant Genome Project.</title>
        <authorList>
            <person name="Zhang R.-G."/>
        </authorList>
    </citation>
    <scope>NUCLEOTIDE SEQUENCE [LARGE SCALE GENOMIC DNA]</scope>
    <source>
        <tissue evidence="4">Leaves</tissue>
    </source>
</reference>
<dbReference type="SUPFAM" id="SSF48264">
    <property type="entry name" value="Cytochrome P450"/>
    <property type="match status" value="1"/>
</dbReference>
<sequence>MLRSVLSNIVSRCVLGRKVEEENGRSMFGELARGVVENFSAFYFGDMFSCLGWLDVVTGKIGSSKASFRALDAYFDQVIEEHRISESDDDHSDRKDFVDILLQLQKHGKLEIEITQDNIKAILLGLR</sequence>
<gene>
    <name evidence="4" type="ORF">JRO89_XS13G0085500</name>
</gene>
<dbReference type="Proteomes" id="UP000827721">
    <property type="component" value="Unassembled WGS sequence"/>
</dbReference>
<accession>A0ABQ8H7E4</accession>
<dbReference type="InterPro" id="IPR001128">
    <property type="entry name" value="Cyt_P450"/>
</dbReference>
<keyword evidence="3" id="KW-0408">Iron</keyword>
<evidence type="ECO:0000256" key="2">
    <source>
        <dbReference type="ARBA" id="ARBA00022723"/>
    </source>
</evidence>
<dbReference type="PANTHER" id="PTHR47955">
    <property type="entry name" value="CYTOCHROME P450 FAMILY 71 PROTEIN"/>
    <property type="match status" value="1"/>
</dbReference>
<evidence type="ECO:0000313" key="5">
    <source>
        <dbReference type="Proteomes" id="UP000827721"/>
    </source>
</evidence>
<evidence type="ECO:0000313" key="4">
    <source>
        <dbReference type="EMBL" id="KAH7549812.1"/>
    </source>
</evidence>
<dbReference type="PANTHER" id="PTHR47955:SF15">
    <property type="entry name" value="CYTOCHROME P450 71A2-LIKE"/>
    <property type="match status" value="1"/>
</dbReference>